<sequence length="115" mass="13396">MSKILFLLVFIVVVIGAYINYDRKSEYGLISGIGGYMINQECQRQFGQSVNKQLTELFIIKRISRKDCNCIAVHASRKLSIKEIAKMVDPQVRQQRVREFTVSQARVCRIRLQHY</sequence>
<dbReference type="EMBL" id="AVQL01000345">
    <property type="protein sequence ID" value="KEQ01728.1"/>
    <property type="molecule type" value="Genomic_DNA"/>
</dbReference>
<evidence type="ECO:0000313" key="1">
    <source>
        <dbReference type="EMBL" id="KEQ01728.1"/>
    </source>
</evidence>
<protein>
    <submittedName>
        <fullName evidence="1">Uncharacterized protein</fullName>
    </submittedName>
</protein>
<gene>
    <name evidence="1" type="ORF">SASC598J21_004950</name>
</gene>
<dbReference type="Proteomes" id="UP000027644">
    <property type="component" value="Unassembled WGS sequence"/>
</dbReference>
<evidence type="ECO:0000313" key="2">
    <source>
        <dbReference type="Proteomes" id="UP000027644"/>
    </source>
</evidence>
<name>A0A074V8H3_9NEIS</name>
<organism evidence="1 2">
    <name type="scientific">Snodgrassella alvi SCGC AB-598-J21</name>
    <dbReference type="NCBI Taxonomy" id="1385367"/>
    <lineage>
        <taxon>Bacteria</taxon>
        <taxon>Pseudomonadati</taxon>
        <taxon>Pseudomonadota</taxon>
        <taxon>Betaproteobacteria</taxon>
        <taxon>Neisseriales</taxon>
        <taxon>Neisseriaceae</taxon>
        <taxon>Snodgrassella</taxon>
    </lineage>
</organism>
<dbReference type="AlphaFoldDB" id="A0A074V8H3"/>
<proteinExistence type="predicted"/>
<reference evidence="1 2" key="1">
    <citation type="journal article" date="2014" name="PLoS Genet.">
        <title>Hidden diversity in honey bee gut symbionts detected by single-cell genomics.</title>
        <authorList>
            <person name="Engel P."/>
            <person name="Stepanauskas R."/>
            <person name="Moran N."/>
        </authorList>
    </citation>
    <scope>NUCLEOTIDE SEQUENCE [LARGE SCALE GENOMIC DNA]</scope>
    <source>
        <strain evidence="1 2">SCGC AB-598-J21</strain>
    </source>
</reference>
<accession>A0A074V8H3</accession>
<comment type="caution">
    <text evidence="1">The sequence shown here is derived from an EMBL/GenBank/DDBJ whole genome shotgun (WGS) entry which is preliminary data.</text>
</comment>